<dbReference type="SMART" id="SM00342">
    <property type="entry name" value="HTH_ARAC"/>
    <property type="match status" value="1"/>
</dbReference>
<dbReference type="PROSITE" id="PS00041">
    <property type="entry name" value="HTH_ARAC_FAMILY_1"/>
    <property type="match status" value="1"/>
</dbReference>
<dbReference type="InterPro" id="IPR014710">
    <property type="entry name" value="RmlC-like_jellyroll"/>
</dbReference>
<comment type="caution">
    <text evidence="5">The sequence shown here is derived from an EMBL/GenBank/DDBJ whole genome shotgun (WGS) entry which is preliminary data.</text>
</comment>
<dbReference type="Gene3D" id="2.60.120.10">
    <property type="entry name" value="Jelly Rolls"/>
    <property type="match status" value="1"/>
</dbReference>
<evidence type="ECO:0000256" key="3">
    <source>
        <dbReference type="ARBA" id="ARBA00023163"/>
    </source>
</evidence>
<dbReference type="Proteomes" id="UP000547209">
    <property type="component" value="Unassembled WGS sequence"/>
</dbReference>
<gene>
    <name evidence="5" type="ORF">H7C19_30230</name>
</gene>
<dbReference type="Gene3D" id="1.10.10.60">
    <property type="entry name" value="Homeodomain-like"/>
    <property type="match status" value="2"/>
</dbReference>
<dbReference type="InterPro" id="IPR018062">
    <property type="entry name" value="HTH_AraC-typ_CS"/>
</dbReference>
<dbReference type="Pfam" id="PF12833">
    <property type="entry name" value="HTH_18"/>
    <property type="match status" value="1"/>
</dbReference>
<keyword evidence="2" id="KW-0238">DNA-binding</keyword>
<sequence length="293" mass="32818">MIKRSVEVTPARLFLGEELPFYINQVSESYSLQLHTHEFTEICYVFEGHGFHYIGDETLSVTQGDLFVLPLGASHVFRPRSTDRRYPLVVYNFLFDAERMADALRGFPGLDGLGAAMRQLDLLPAGDRPEWRRLRDASGIFRTFFAGAYLEFLGRRTGFVPRIYASFIVLLTELERQLAATETGGASQPSPGALAVALDFIHGAAGSSVTAAQAAAAAQLSERQLHRLFPKATGFTFTQYVQNLRIERGCELLRSTRMTVQQVAEAVGYQDKGYFTDLFKKKTGLTPRAYRQR</sequence>
<dbReference type="PANTHER" id="PTHR46796:SF13">
    <property type="entry name" value="HTH-TYPE TRANSCRIPTIONAL ACTIVATOR RHAS"/>
    <property type="match status" value="1"/>
</dbReference>
<dbReference type="SUPFAM" id="SSF51182">
    <property type="entry name" value="RmlC-like cupins"/>
    <property type="match status" value="1"/>
</dbReference>
<dbReference type="InterPro" id="IPR050204">
    <property type="entry name" value="AraC_XylS_family_regulators"/>
</dbReference>
<evidence type="ECO:0000313" key="6">
    <source>
        <dbReference type="Proteomes" id="UP000547209"/>
    </source>
</evidence>
<keyword evidence="3" id="KW-0804">Transcription</keyword>
<dbReference type="AlphaFoldDB" id="A0A7X0VI90"/>
<reference evidence="5 6" key="1">
    <citation type="submission" date="2020-08" db="EMBL/GenBank/DDBJ databases">
        <title>Cohnella phylogeny.</title>
        <authorList>
            <person name="Dunlap C."/>
        </authorList>
    </citation>
    <scope>NUCLEOTIDE SEQUENCE [LARGE SCALE GENOMIC DNA]</scope>
    <source>
        <strain evidence="5 6">DSM 28246</strain>
    </source>
</reference>
<proteinExistence type="predicted"/>
<dbReference type="EMBL" id="JACJVP010000058">
    <property type="protein sequence ID" value="MBB6674965.1"/>
    <property type="molecule type" value="Genomic_DNA"/>
</dbReference>
<protein>
    <submittedName>
        <fullName evidence="5">Helix-turn-helix domain-containing protein</fullName>
    </submittedName>
</protein>
<evidence type="ECO:0000256" key="1">
    <source>
        <dbReference type="ARBA" id="ARBA00023015"/>
    </source>
</evidence>
<dbReference type="SUPFAM" id="SSF46689">
    <property type="entry name" value="Homeodomain-like"/>
    <property type="match status" value="2"/>
</dbReference>
<dbReference type="GO" id="GO:0043565">
    <property type="term" value="F:sequence-specific DNA binding"/>
    <property type="evidence" value="ECO:0007669"/>
    <property type="project" value="InterPro"/>
</dbReference>
<evidence type="ECO:0000313" key="5">
    <source>
        <dbReference type="EMBL" id="MBB6674965.1"/>
    </source>
</evidence>
<dbReference type="InterPro" id="IPR009057">
    <property type="entry name" value="Homeodomain-like_sf"/>
</dbReference>
<accession>A0A7X0VI90</accession>
<name>A0A7X0VI90_9BACL</name>
<dbReference type="PRINTS" id="PR00032">
    <property type="entry name" value="HTHARAC"/>
</dbReference>
<organism evidence="5 6">
    <name type="scientific">Cohnella nanjingensis</name>
    <dbReference type="NCBI Taxonomy" id="1387779"/>
    <lineage>
        <taxon>Bacteria</taxon>
        <taxon>Bacillati</taxon>
        <taxon>Bacillota</taxon>
        <taxon>Bacilli</taxon>
        <taxon>Bacillales</taxon>
        <taxon>Paenibacillaceae</taxon>
        <taxon>Cohnella</taxon>
    </lineage>
</organism>
<dbReference type="PANTHER" id="PTHR46796">
    <property type="entry name" value="HTH-TYPE TRANSCRIPTIONAL ACTIVATOR RHAS-RELATED"/>
    <property type="match status" value="1"/>
</dbReference>
<feature type="domain" description="HTH araC/xylS-type" evidence="4">
    <location>
        <begin position="195"/>
        <end position="293"/>
    </location>
</feature>
<dbReference type="InterPro" id="IPR003313">
    <property type="entry name" value="AraC-bd"/>
</dbReference>
<dbReference type="Pfam" id="PF02311">
    <property type="entry name" value="AraC_binding"/>
    <property type="match status" value="1"/>
</dbReference>
<dbReference type="InterPro" id="IPR011051">
    <property type="entry name" value="RmlC_Cupin_sf"/>
</dbReference>
<evidence type="ECO:0000256" key="2">
    <source>
        <dbReference type="ARBA" id="ARBA00023125"/>
    </source>
</evidence>
<dbReference type="PROSITE" id="PS01124">
    <property type="entry name" value="HTH_ARAC_FAMILY_2"/>
    <property type="match status" value="1"/>
</dbReference>
<dbReference type="InterPro" id="IPR020449">
    <property type="entry name" value="Tscrpt_reg_AraC-type_HTH"/>
</dbReference>
<dbReference type="InterPro" id="IPR018060">
    <property type="entry name" value="HTH_AraC"/>
</dbReference>
<dbReference type="GO" id="GO:0003700">
    <property type="term" value="F:DNA-binding transcription factor activity"/>
    <property type="evidence" value="ECO:0007669"/>
    <property type="project" value="InterPro"/>
</dbReference>
<evidence type="ECO:0000259" key="4">
    <source>
        <dbReference type="PROSITE" id="PS01124"/>
    </source>
</evidence>
<keyword evidence="6" id="KW-1185">Reference proteome</keyword>
<dbReference type="RefSeq" id="WP_185672821.1">
    <property type="nucleotide sequence ID" value="NZ_JACJVP010000058.1"/>
</dbReference>
<keyword evidence="1" id="KW-0805">Transcription regulation</keyword>